<comment type="caution">
    <text evidence="2">The sequence shown here is derived from an EMBL/GenBank/DDBJ whole genome shotgun (WGS) entry which is preliminary data.</text>
</comment>
<feature type="region of interest" description="Disordered" evidence="1">
    <location>
        <begin position="47"/>
        <end position="66"/>
    </location>
</feature>
<dbReference type="AlphaFoldDB" id="A0ABD2NU08"/>
<proteinExistence type="predicted"/>
<gene>
    <name evidence="2" type="ORF">HHI36_004866</name>
</gene>
<evidence type="ECO:0000313" key="3">
    <source>
        <dbReference type="Proteomes" id="UP001516400"/>
    </source>
</evidence>
<organism evidence="2 3">
    <name type="scientific">Cryptolaemus montrouzieri</name>
    <dbReference type="NCBI Taxonomy" id="559131"/>
    <lineage>
        <taxon>Eukaryota</taxon>
        <taxon>Metazoa</taxon>
        <taxon>Ecdysozoa</taxon>
        <taxon>Arthropoda</taxon>
        <taxon>Hexapoda</taxon>
        <taxon>Insecta</taxon>
        <taxon>Pterygota</taxon>
        <taxon>Neoptera</taxon>
        <taxon>Endopterygota</taxon>
        <taxon>Coleoptera</taxon>
        <taxon>Polyphaga</taxon>
        <taxon>Cucujiformia</taxon>
        <taxon>Coccinelloidea</taxon>
        <taxon>Coccinellidae</taxon>
        <taxon>Scymninae</taxon>
        <taxon>Scymnini</taxon>
        <taxon>Cryptolaemus</taxon>
    </lineage>
</organism>
<evidence type="ECO:0000313" key="2">
    <source>
        <dbReference type="EMBL" id="KAL3281660.1"/>
    </source>
</evidence>
<dbReference type="EMBL" id="JABFTP020000144">
    <property type="protein sequence ID" value="KAL3281660.1"/>
    <property type="molecule type" value="Genomic_DNA"/>
</dbReference>
<accession>A0ABD2NU08</accession>
<protein>
    <submittedName>
        <fullName evidence="2">Uncharacterized protein</fullName>
    </submittedName>
</protein>
<reference evidence="2 3" key="1">
    <citation type="journal article" date="2021" name="BMC Biol.">
        <title>Horizontally acquired antibacterial genes associated with adaptive radiation of ladybird beetles.</title>
        <authorList>
            <person name="Li H.S."/>
            <person name="Tang X.F."/>
            <person name="Huang Y.H."/>
            <person name="Xu Z.Y."/>
            <person name="Chen M.L."/>
            <person name="Du X.Y."/>
            <person name="Qiu B.Y."/>
            <person name="Chen P.T."/>
            <person name="Zhang W."/>
            <person name="Slipinski A."/>
            <person name="Escalona H.E."/>
            <person name="Waterhouse R.M."/>
            <person name="Zwick A."/>
            <person name="Pang H."/>
        </authorList>
    </citation>
    <scope>NUCLEOTIDE SEQUENCE [LARGE SCALE GENOMIC DNA]</scope>
    <source>
        <strain evidence="2">SYSU2018</strain>
    </source>
</reference>
<evidence type="ECO:0000256" key="1">
    <source>
        <dbReference type="SAM" id="MobiDB-lite"/>
    </source>
</evidence>
<keyword evidence="3" id="KW-1185">Reference proteome</keyword>
<dbReference type="Proteomes" id="UP001516400">
    <property type="component" value="Unassembled WGS sequence"/>
</dbReference>
<sequence length="201" mass="22563">MDIMVTKTVNKGCSSEVLKNCFESLFVSDCKCKKGILIIQCNNKEQSSVKQRARKGNPESENVSAKSYAHVAIKDESTSPELRKRRSIIKTREIDIAVANQINHCLLDGSNVSKDMVKSESNVNHNKRYNTPRNKRNIIVGANSDIASVVAPNIHWLFATKFKPSYSTKNLEEFLTSILPNSSPEIDEVPNRGDFNFSELE</sequence>
<name>A0ABD2NU08_9CUCU</name>